<reference evidence="3" key="1">
    <citation type="submission" date="2016-11" db="UniProtKB">
        <authorList>
            <consortium name="WormBaseParasite"/>
        </authorList>
    </citation>
    <scope>IDENTIFICATION</scope>
</reference>
<dbReference type="Proteomes" id="UP000095283">
    <property type="component" value="Unplaced"/>
</dbReference>
<keyword evidence="1" id="KW-0812">Transmembrane</keyword>
<feature type="transmembrane region" description="Helical" evidence="1">
    <location>
        <begin position="6"/>
        <end position="24"/>
    </location>
</feature>
<proteinExistence type="predicted"/>
<protein>
    <submittedName>
        <fullName evidence="3">Uncharacterized protein</fullName>
    </submittedName>
</protein>
<evidence type="ECO:0000313" key="3">
    <source>
        <dbReference type="WBParaSite" id="Hba_03666"/>
    </source>
</evidence>
<name>A0A1I7WFB3_HETBA</name>
<keyword evidence="1" id="KW-1133">Transmembrane helix</keyword>
<organism evidence="2 3">
    <name type="scientific">Heterorhabditis bacteriophora</name>
    <name type="common">Entomopathogenic nematode worm</name>
    <dbReference type="NCBI Taxonomy" id="37862"/>
    <lineage>
        <taxon>Eukaryota</taxon>
        <taxon>Metazoa</taxon>
        <taxon>Ecdysozoa</taxon>
        <taxon>Nematoda</taxon>
        <taxon>Chromadorea</taxon>
        <taxon>Rhabditida</taxon>
        <taxon>Rhabditina</taxon>
        <taxon>Rhabditomorpha</taxon>
        <taxon>Strongyloidea</taxon>
        <taxon>Heterorhabditidae</taxon>
        <taxon>Heterorhabditis</taxon>
    </lineage>
</organism>
<sequence>MINKIAFYFCLSNFISFFCLNNFTK</sequence>
<dbReference type="AlphaFoldDB" id="A0A1I7WFB3"/>
<accession>A0A1I7WFB3</accession>
<evidence type="ECO:0000313" key="2">
    <source>
        <dbReference type="Proteomes" id="UP000095283"/>
    </source>
</evidence>
<dbReference type="WBParaSite" id="Hba_03666">
    <property type="protein sequence ID" value="Hba_03666"/>
    <property type="gene ID" value="Hba_03666"/>
</dbReference>
<keyword evidence="2" id="KW-1185">Reference proteome</keyword>
<keyword evidence="1" id="KW-0472">Membrane</keyword>
<evidence type="ECO:0000256" key="1">
    <source>
        <dbReference type="SAM" id="Phobius"/>
    </source>
</evidence>